<dbReference type="RefSeq" id="WP_153384575.1">
    <property type="nucleotide sequence ID" value="NZ_VDFO01000021.1"/>
</dbReference>
<protein>
    <submittedName>
        <fullName evidence="3">Universal stress protein</fullName>
    </submittedName>
</protein>
<keyword evidence="4" id="KW-1185">Reference proteome</keyword>
<dbReference type="Proteomes" id="UP000414364">
    <property type="component" value="Unassembled WGS sequence"/>
</dbReference>
<dbReference type="Gene3D" id="3.40.50.620">
    <property type="entry name" value="HUPs"/>
    <property type="match status" value="1"/>
</dbReference>
<gene>
    <name evidence="3" type="ORF">FHL05_06680</name>
    <name evidence="2" type="ORF">FHL06_01965</name>
</gene>
<evidence type="ECO:0000313" key="5">
    <source>
        <dbReference type="Proteomes" id="UP000414364"/>
    </source>
</evidence>
<feature type="domain" description="UspA" evidence="1">
    <location>
        <begin position="1"/>
        <end position="99"/>
    </location>
</feature>
<organism evidence="3 4">
    <name type="scientific">Companilactobacillus halodurans</name>
    <dbReference type="NCBI Taxonomy" id="2584183"/>
    <lineage>
        <taxon>Bacteria</taxon>
        <taxon>Bacillati</taxon>
        <taxon>Bacillota</taxon>
        <taxon>Bacilli</taxon>
        <taxon>Lactobacillales</taxon>
        <taxon>Lactobacillaceae</taxon>
        <taxon>Companilactobacillus</taxon>
    </lineage>
</organism>
<proteinExistence type="predicted"/>
<evidence type="ECO:0000313" key="4">
    <source>
        <dbReference type="Proteomes" id="UP000371423"/>
    </source>
</evidence>
<dbReference type="EMBL" id="VDFO01000021">
    <property type="protein sequence ID" value="MQS97572.1"/>
    <property type="molecule type" value="Genomic_DNA"/>
</dbReference>
<dbReference type="InterPro" id="IPR006016">
    <property type="entry name" value="UspA"/>
</dbReference>
<dbReference type="OrthoDB" id="9777884at2"/>
<dbReference type="EMBL" id="VDFP01000002">
    <property type="protein sequence ID" value="MQS75163.1"/>
    <property type="molecule type" value="Genomic_DNA"/>
</dbReference>
<evidence type="ECO:0000313" key="3">
    <source>
        <dbReference type="EMBL" id="MQS97572.1"/>
    </source>
</evidence>
<evidence type="ECO:0000313" key="2">
    <source>
        <dbReference type="EMBL" id="MQS75163.1"/>
    </source>
</evidence>
<comment type="caution">
    <text evidence="3">The sequence shown here is derived from an EMBL/GenBank/DDBJ whole genome shotgun (WGS) entry which is preliminary data.</text>
</comment>
<name>A0A5P0ZXP4_9LACO</name>
<sequence length="115" mass="12872">MYEKILVAIDGSQSSYNALNSAISLAKHFQSELYLVSVVNTANLPMNVGVSFAPGLTKDLEDGARHDLKKAEDIVKESKLDYHVSLLNGEPREQLTKYPYEYQCFTSSIKKIQKS</sequence>
<dbReference type="Pfam" id="PF00582">
    <property type="entry name" value="Usp"/>
    <property type="match status" value="1"/>
</dbReference>
<dbReference type="AlphaFoldDB" id="A0A5P0ZXP4"/>
<dbReference type="Proteomes" id="UP000371423">
    <property type="component" value="Unassembled WGS sequence"/>
</dbReference>
<dbReference type="SUPFAM" id="SSF52402">
    <property type="entry name" value="Adenine nucleotide alpha hydrolases-like"/>
    <property type="match status" value="1"/>
</dbReference>
<dbReference type="InterPro" id="IPR014729">
    <property type="entry name" value="Rossmann-like_a/b/a_fold"/>
</dbReference>
<dbReference type="CDD" id="cd00293">
    <property type="entry name" value="USP-like"/>
    <property type="match status" value="1"/>
</dbReference>
<evidence type="ECO:0000259" key="1">
    <source>
        <dbReference type="Pfam" id="PF00582"/>
    </source>
</evidence>
<accession>A0A5P0ZXP4</accession>
<reference evidence="4 5" key="1">
    <citation type="journal article" date="2019" name="Syst. Appl. Microbiol.">
        <title>Polyphasic characterization of two novel Lactobacillus spp. isolated from blown salami packages: Description of Lactobacillus halodurans sp. nov. and Lactobacillus salsicarnum sp. nov.</title>
        <authorList>
            <person name="Schuster J.A."/>
            <person name="Klingl A."/>
            <person name="Vogel R.F."/>
            <person name="Ehrmann M.A."/>
        </authorList>
    </citation>
    <scope>NUCLEOTIDE SEQUENCE [LARGE SCALE GENOMIC DNA]</scope>
    <source>
        <strain evidence="3 4">TMW 1.1920</strain>
        <strain evidence="2 5">TMW 1.2172</strain>
    </source>
</reference>